<evidence type="ECO:0000256" key="3">
    <source>
        <dbReference type="ARBA" id="ARBA00022475"/>
    </source>
</evidence>
<dbReference type="FunFam" id="1.20.1070.10:FF:000052">
    <property type="entry name" value="Adhesion G-protein coupled receptor G6"/>
    <property type="match status" value="1"/>
</dbReference>
<keyword evidence="30" id="KW-1185">Reference proteome</keyword>
<feature type="transmembrane region" description="Helical" evidence="24">
    <location>
        <begin position="781"/>
        <end position="802"/>
    </location>
</feature>
<dbReference type="PROSITE" id="PS00650">
    <property type="entry name" value="G_PROTEIN_RECEP_F2_2"/>
    <property type="match status" value="1"/>
</dbReference>
<dbReference type="GO" id="GO:0046872">
    <property type="term" value="F:metal ion binding"/>
    <property type="evidence" value="ECO:0007669"/>
    <property type="project" value="UniProtKB-KW"/>
</dbReference>
<keyword evidence="14" id="KW-0675">Receptor</keyword>
<keyword evidence="7" id="KW-0479">Metal-binding</keyword>
<organism evidence="29 30">
    <name type="scientific">Amazona collaria</name>
    <name type="common">yellow-billed parrot</name>
    <dbReference type="NCBI Taxonomy" id="241587"/>
    <lineage>
        <taxon>Eukaryota</taxon>
        <taxon>Metazoa</taxon>
        <taxon>Chordata</taxon>
        <taxon>Craniata</taxon>
        <taxon>Vertebrata</taxon>
        <taxon>Euteleostomi</taxon>
        <taxon>Archelosauria</taxon>
        <taxon>Archosauria</taxon>
        <taxon>Dinosauria</taxon>
        <taxon>Saurischia</taxon>
        <taxon>Theropoda</taxon>
        <taxon>Coelurosauria</taxon>
        <taxon>Aves</taxon>
        <taxon>Neognathae</taxon>
        <taxon>Neoaves</taxon>
        <taxon>Telluraves</taxon>
        <taxon>Australaves</taxon>
        <taxon>Psittaciformes</taxon>
        <taxon>Psittacidae</taxon>
        <taxon>Amazona</taxon>
    </lineage>
</organism>
<dbReference type="InterPro" id="IPR000832">
    <property type="entry name" value="GPCR_2_secretin-like"/>
</dbReference>
<evidence type="ECO:0000256" key="12">
    <source>
        <dbReference type="ARBA" id="ARBA00023136"/>
    </source>
</evidence>
<dbReference type="SMART" id="SM00159">
    <property type="entry name" value="PTX"/>
    <property type="match status" value="1"/>
</dbReference>
<evidence type="ECO:0000256" key="23">
    <source>
        <dbReference type="SAM" id="MobiDB-lite"/>
    </source>
</evidence>
<feature type="domain" description="G-protein coupled receptors family 2 profile 2" evidence="27">
    <location>
        <begin position="744"/>
        <end position="1004"/>
    </location>
</feature>
<dbReference type="SMART" id="SM00303">
    <property type="entry name" value="GPS"/>
    <property type="match status" value="1"/>
</dbReference>
<dbReference type="PANTHER" id="PTHR12011">
    <property type="entry name" value="ADHESION G-PROTEIN COUPLED RECEPTOR"/>
    <property type="match status" value="1"/>
</dbReference>
<feature type="region of interest" description="Disordered" evidence="23">
    <location>
        <begin position="1042"/>
        <end position="1062"/>
    </location>
</feature>
<evidence type="ECO:0000256" key="16">
    <source>
        <dbReference type="ARBA" id="ARBA00023224"/>
    </source>
</evidence>
<evidence type="ECO:0000256" key="19">
    <source>
        <dbReference type="ARBA" id="ARBA00082039"/>
    </source>
</evidence>
<dbReference type="PANTHER" id="PTHR12011:SF290">
    <property type="entry name" value="ADHESION G-PROTEIN COUPLED RECEPTOR G6"/>
    <property type="match status" value="1"/>
</dbReference>
<evidence type="ECO:0000259" key="28">
    <source>
        <dbReference type="PROSITE" id="PS51828"/>
    </source>
</evidence>
<dbReference type="GO" id="GO:0022011">
    <property type="term" value="P:myelination in peripheral nervous system"/>
    <property type="evidence" value="ECO:0007669"/>
    <property type="project" value="TreeGrafter"/>
</dbReference>
<evidence type="ECO:0000256" key="21">
    <source>
        <dbReference type="ARBA" id="ARBA00093532"/>
    </source>
</evidence>
<keyword evidence="3" id="KW-1003">Cell membrane</keyword>
<dbReference type="GO" id="GO:0043236">
    <property type="term" value="F:laminin binding"/>
    <property type="evidence" value="ECO:0007669"/>
    <property type="project" value="TreeGrafter"/>
</dbReference>
<dbReference type="FunFam" id="2.60.120.290:FF:000019">
    <property type="entry name" value="Adhesion G-protein coupled receptor G6"/>
    <property type="match status" value="1"/>
</dbReference>
<evidence type="ECO:0000256" key="8">
    <source>
        <dbReference type="ARBA" id="ARBA00022729"/>
    </source>
</evidence>
<feature type="domain" description="CUB" evidence="25">
    <location>
        <begin position="12"/>
        <end position="120"/>
    </location>
</feature>
<evidence type="ECO:0000259" key="25">
    <source>
        <dbReference type="PROSITE" id="PS01180"/>
    </source>
</evidence>
<reference evidence="29" key="1">
    <citation type="submission" date="2025-08" db="UniProtKB">
        <authorList>
            <consortium name="Ensembl"/>
        </authorList>
    </citation>
    <scope>IDENTIFICATION</scope>
</reference>
<dbReference type="Gene3D" id="2.60.220.50">
    <property type="match status" value="1"/>
</dbReference>
<dbReference type="PRINTS" id="PR00249">
    <property type="entry name" value="GPCRSECRETIN"/>
</dbReference>
<dbReference type="InterPro" id="IPR058857">
    <property type="entry name" value="GAIN_ADGRG2/6"/>
</dbReference>
<keyword evidence="11" id="KW-0297">G-protein coupled receptor</keyword>
<dbReference type="InterPro" id="IPR001759">
    <property type="entry name" value="PTX_dom"/>
</dbReference>
<keyword evidence="6 24" id="KW-0812">Transmembrane</keyword>
<dbReference type="InterPro" id="IPR017981">
    <property type="entry name" value="GPCR_2-like_7TM"/>
</dbReference>
<comment type="caution">
    <text evidence="22">Lacks conserved residue(s) required for the propagation of feature annotation.</text>
</comment>
<evidence type="ECO:0000256" key="5">
    <source>
        <dbReference type="ARBA" id="ARBA00022685"/>
    </source>
</evidence>
<comment type="subcellular location">
    <subcellularLocation>
        <location evidence="1">Cell membrane</location>
        <topology evidence="1">Multi-pass membrane protein</topology>
    </subcellularLocation>
</comment>
<reference evidence="29" key="2">
    <citation type="submission" date="2025-09" db="UniProtKB">
        <authorList>
            <consortium name="Ensembl"/>
        </authorList>
    </citation>
    <scope>IDENTIFICATION</scope>
</reference>
<dbReference type="Gene3D" id="1.20.1070.10">
    <property type="entry name" value="Rhodopsin 7-helix transmembrane proteins"/>
    <property type="match status" value="1"/>
</dbReference>
<sequence length="1083" mass="120265">MFFLPAHGCYDCRIVLTDPSGVFTSPCFPSDYPNSQACKWIIRAPHGFIIQLTFIDFDIEEAPGCIYDSLTLDNGESPMNLCGITAKGLSYNSTGNEMIVSFKSDFSIQKKGFNASYVRIAVSLRNQKVTIPQVPDVDAVSVAETVSVPELSQFTLCFEATKGSNDDNDDWKVFSYTDALSKEFFSFGKTTKGHFLSISGTQCVLENALPRNAEFFTGTFQQLCVIGDSFSGSIGVYAKSTYHIVYCPGVFGKVIPGNGRLVLGSNSNEVSSLNGDIYNFRLWNFTMNAQTLANLSCDVKGNIVDWENEFWSIPTSALKAENNLSCGEYASPNLFCLFSPHTCALCWTYCIPAWKKIREFLVLLTSHYSSDQCIPVFQLNRTFQNWNYTVYVVNISFGVLALLVYNATNNINLEEEDIRQKLISNNGTMEGGYKIHTVDVDPVGGYLGLQNYTSYWGQPDLRNCTENAADIANQLLNLTGEGQQLTSDKVNDVVQKLKKIVNNEEIDESLGSTVVTIFSNILTSSDSVLAASSSEALKTIDALALKIQFTGPSMSISTRNLALGVSSINSTSFRGGSFSVSPQNNASDFQIDFDKDQTNAIASVVLPPSLLKNLSQDEFEVISRAQFTFFNKNGLFQDAESPADLTSYVVACSIGNITIQDLQDYVKVTIKHTKIQEDPKPTCVFWDMSKNGGSGGWNPEGCQVDTESNENETVCLCNHLTHFGVLMDLQRTVTQIDPQNTKVLTFITYIGCGISAVFSAATLLTYIAFEKLRRDYPSKILMNLSTALLFLNLIFLLDGWIASFDIDGLCIAVAALLHFFLLATFTWMGLEAVHMYIALVKVFNTYIRRYILKFCIIGWGLPALVIAIVFASANTNASHVYGKQLYGKDANGQGGDDFCWIKNEVVFYVTCAGYFGIMFLMNFAMFIVVMVQICGRNGKRTNRSLKEEILRNLRSVVSLTFLLGMTWGFAFFAWGPLTLPFLYLFSIFNSLQGLFIFVFHCAMKENVQKQWRRHLCCGRFRLADNSDWSKTATNIIKKSSDNLGKSLSSSSIGSNSTYLTSKSKSTTNTYCKRNSHTGEFLHL</sequence>
<dbReference type="Proteomes" id="UP000694522">
    <property type="component" value="Unplaced"/>
</dbReference>
<evidence type="ECO:0000256" key="18">
    <source>
        <dbReference type="ARBA" id="ARBA00080676"/>
    </source>
</evidence>
<evidence type="ECO:0000313" key="29">
    <source>
        <dbReference type="Ensembl" id="ENSACOP00000000645.1"/>
    </source>
</evidence>
<evidence type="ECO:0000256" key="24">
    <source>
        <dbReference type="SAM" id="Phobius"/>
    </source>
</evidence>
<evidence type="ECO:0000256" key="1">
    <source>
        <dbReference type="ARBA" id="ARBA00004651"/>
    </source>
</evidence>
<dbReference type="CDD" id="cd00041">
    <property type="entry name" value="CUB"/>
    <property type="match status" value="1"/>
</dbReference>
<dbReference type="FunFam" id="2.60.220.50:FF:000006">
    <property type="entry name" value="Adhesion G-protein coupled receptor G6"/>
    <property type="match status" value="1"/>
</dbReference>
<evidence type="ECO:0000259" key="26">
    <source>
        <dbReference type="PROSITE" id="PS50221"/>
    </source>
</evidence>
<evidence type="ECO:0000256" key="14">
    <source>
        <dbReference type="ARBA" id="ARBA00023170"/>
    </source>
</evidence>
<feature type="domain" description="GAIN-B" evidence="26">
    <location>
        <begin position="552"/>
        <end position="733"/>
    </location>
</feature>
<evidence type="ECO:0000313" key="30">
    <source>
        <dbReference type="Proteomes" id="UP000694522"/>
    </source>
</evidence>
<feature type="disulfide bond" evidence="22">
    <location>
        <begin position="65"/>
        <end position="82"/>
    </location>
</feature>
<keyword evidence="8" id="KW-0732">Signal</keyword>
<dbReference type="PROSITE" id="PS50261">
    <property type="entry name" value="G_PROTEIN_RECEP_F2_4"/>
    <property type="match status" value="1"/>
</dbReference>
<evidence type="ECO:0000256" key="10">
    <source>
        <dbReference type="ARBA" id="ARBA00022989"/>
    </source>
</evidence>
<feature type="transmembrane region" description="Helical" evidence="24">
    <location>
        <begin position="981"/>
        <end position="1003"/>
    </location>
</feature>
<dbReference type="Pfam" id="PF00354">
    <property type="entry name" value="Pentaxin"/>
    <property type="match status" value="1"/>
</dbReference>
<dbReference type="SUPFAM" id="SSF81321">
    <property type="entry name" value="Family A G protein-coupled receptor-like"/>
    <property type="match status" value="1"/>
</dbReference>
<name>A0A8B9F0F7_9PSIT</name>
<dbReference type="GO" id="GO:0007189">
    <property type="term" value="P:adenylate cyclase-activating G protein-coupled receptor signaling pathway"/>
    <property type="evidence" value="ECO:0007669"/>
    <property type="project" value="TreeGrafter"/>
</dbReference>
<dbReference type="InterPro" id="IPR035914">
    <property type="entry name" value="Sperma_CUB_dom_sf"/>
</dbReference>
<feature type="transmembrane region" description="Helical" evidence="24">
    <location>
        <begin position="956"/>
        <end position="975"/>
    </location>
</feature>
<comment type="function">
    <text evidence="20">Adhesion G-protein coupled receptor (aGPCR) for steroid hormones, such as progesterone and 17alpha-hydroxyprogesterone (17OHP). Involved in many biological processes, such as myelination, sprouting angiogenesis, placenta, ear and cartilage development. Ligand binding causes a conformation change that triggers signaling via guanine nucleotide-binding proteins (G proteins) and modulates the activity of downstream effectors, such as adenylate cyclase. ADGRG6 is coupled to G(i) G alpha proteins and mediates inhibition of adenylate cyclase. Also able to couple to G(q) G proteins. Involved in myelination of the peripheral nervous system: required for differentiation of promyelinating Schwann cells and for normal myelination of axons. Also acts as a regulator of body length and bone mass. Acts as a regulator of blood-brain barrier formation in the central nervous system vie its association with LRP1 and ITGB1.</text>
</comment>
<feature type="transmembrane region" description="Helical" evidence="24">
    <location>
        <begin position="808"/>
        <end position="830"/>
    </location>
</feature>
<keyword evidence="16" id="KW-0807">Transducer</keyword>
<dbReference type="Pfam" id="PF00002">
    <property type="entry name" value="7tm_2"/>
    <property type="match status" value="1"/>
</dbReference>
<evidence type="ECO:0000256" key="2">
    <source>
        <dbReference type="ARBA" id="ARBA00007343"/>
    </source>
</evidence>
<dbReference type="InterPro" id="IPR017983">
    <property type="entry name" value="GPCR_2_secretin-like_CS"/>
</dbReference>
<dbReference type="PROSITE" id="PS50221">
    <property type="entry name" value="GAIN_B"/>
    <property type="match status" value="1"/>
</dbReference>
<dbReference type="Pfam" id="PF01825">
    <property type="entry name" value="GPS"/>
    <property type="match status" value="1"/>
</dbReference>
<dbReference type="Pfam" id="PF26574">
    <property type="entry name" value="GAIN_ADGRG2"/>
    <property type="match status" value="1"/>
</dbReference>
<evidence type="ECO:0000256" key="9">
    <source>
        <dbReference type="ARBA" id="ARBA00022837"/>
    </source>
</evidence>
<evidence type="ECO:0000256" key="22">
    <source>
        <dbReference type="PROSITE-ProRule" id="PRU00059"/>
    </source>
</evidence>
<dbReference type="SMART" id="SM00042">
    <property type="entry name" value="CUB"/>
    <property type="match status" value="1"/>
</dbReference>
<dbReference type="Ensembl" id="ENSACOT00000000669.1">
    <property type="protein sequence ID" value="ENSACOP00000000645.1"/>
    <property type="gene ID" value="ENSACOG00000000422.1"/>
</dbReference>
<keyword evidence="5" id="KW-0165">Cleavage on pair of basic residues</keyword>
<keyword evidence="12 24" id="KW-0472">Membrane</keyword>
<dbReference type="SUPFAM" id="SSF49899">
    <property type="entry name" value="Concanavalin A-like lectins/glucanases"/>
    <property type="match status" value="1"/>
</dbReference>
<proteinExistence type="inferred from homology"/>
<dbReference type="SUPFAM" id="SSF49854">
    <property type="entry name" value="Spermadhesin, CUB domain"/>
    <property type="match status" value="1"/>
</dbReference>
<evidence type="ECO:0000256" key="20">
    <source>
        <dbReference type="ARBA" id="ARBA00093343"/>
    </source>
</evidence>
<dbReference type="PROSITE" id="PS51828">
    <property type="entry name" value="PTX_2"/>
    <property type="match status" value="1"/>
</dbReference>
<dbReference type="InterPro" id="IPR057333">
    <property type="entry name" value="SEA_Gpr126"/>
</dbReference>
<feature type="transmembrane region" description="Helical" evidence="24">
    <location>
        <begin position="746"/>
        <end position="769"/>
    </location>
</feature>
<feature type="transmembrane region" description="Helical" evidence="24">
    <location>
        <begin position="850"/>
        <end position="873"/>
    </location>
</feature>
<dbReference type="Gene3D" id="2.60.120.290">
    <property type="entry name" value="Spermadhesin, CUB domain"/>
    <property type="match status" value="1"/>
</dbReference>
<dbReference type="InterPro" id="IPR013320">
    <property type="entry name" value="ConA-like_dom_sf"/>
</dbReference>
<dbReference type="GO" id="GO:0060347">
    <property type="term" value="P:heart trabecula formation"/>
    <property type="evidence" value="ECO:0007669"/>
    <property type="project" value="TreeGrafter"/>
</dbReference>
<evidence type="ECO:0000256" key="15">
    <source>
        <dbReference type="ARBA" id="ARBA00023180"/>
    </source>
</evidence>
<feature type="domain" description="Pentraxin (PTX)" evidence="28">
    <location>
        <begin position="125"/>
        <end position="326"/>
    </location>
</feature>
<dbReference type="InterPro" id="IPR000203">
    <property type="entry name" value="GPS"/>
</dbReference>
<evidence type="ECO:0000256" key="4">
    <source>
        <dbReference type="ARBA" id="ARBA00022553"/>
    </source>
</evidence>
<dbReference type="InterPro" id="IPR000859">
    <property type="entry name" value="CUB_dom"/>
</dbReference>
<evidence type="ECO:0000256" key="11">
    <source>
        <dbReference type="ARBA" id="ARBA00023040"/>
    </source>
</evidence>
<evidence type="ECO:0000256" key="6">
    <source>
        <dbReference type="ARBA" id="ARBA00022692"/>
    </source>
</evidence>
<accession>A0A8B9F0F7</accession>
<keyword evidence="9" id="KW-0106">Calcium</keyword>
<dbReference type="Gene3D" id="2.60.120.200">
    <property type="match status" value="1"/>
</dbReference>
<dbReference type="Pfam" id="PF25307">
    <property type="entry name" value="SEA_Gpr126"/>
    <property type="match status" value="1"/>
</dbReference>
<dbReference type="PROSITE" id="PS01180">
    <property type="entry name" value="CUB"/>
    <property type="match status" value="1"/>
</dbReference>
<dbReference type="FunFam" id="2.60.120.200:FF:000050">
    <property type="entry name" value="Adhesion G protein-coupled receptor G6"/>
    <property type="match status" value="1"/>
</dbReference>
<evidence type="ECO:0000259" key="27">
    <source>
        <dbReference type="PROSITE" id="PS50261"/>
    </source>
</evidence>
<dbReference type="GO" id="GO:0007166">
    <property type="term" value="P:cell surface receptor signaling pathway"/>
    <property type="evidence" value="ECO:0007669"/>
    <property type="project" value="InterPro"/>
</dbReference>
<evidence type="ECO:0000256" key="7">
    <source>
        <dbReference type="ARBA" id="ARBA00022723"/>
    </source>
</evidence>
<evidence type="ECO:0000256" key="13">
    <source>
        <dbReference type="ARBA" id="ARBA00023157"/>
    </source>
</evidence>
<keyword evidence="10 24" id="KW-1133">Transmembrane helix</keyword>
<dbReference type="GO" id="GO:0004930">
    <property type="term" value="F:G protein-coupled receptor activity"/>
    <property type="evidence" value="ECO:0007669"/>
    <property type="project" value="UniProtKB-KW"/>
</dbReference>
<keyword evidence="13 22" id="KW-1015">Disulfide bond</keyword>
<dbReference type="InterPro" id="IPR057244">
    <property type="entry name" value="GAIN_B"/>
</dbReference>
<feature type="transmembrane region" description="Helical" evidence="24">
    <location>
        <begin position="905"/>
        <end position="935"/>
    </location>
</feature>
<keyword evidence="4" id="KW-0597">Phosphoprotein</keyword>
<comment type="similarity">
    <text evidence="2">Belongs to the G-protein coupled receptor 2 family. Adhesion G-protein coupled receptor (ADGR) subfamily.</text>
</comment>
<evidence type="ECO:0000256" key="17">
    <source>
        <dbReference type="ARBA" id="ARBA00069922"/>
    </source>
</evidence>
<dbReference type="InterPro" id="IPR046338">
    <property type="entry name" value="GAIN_dom_sf"/>
</dbReference>
<dbReference type="AlphaFoldDB" id="A0A8B9F0F7"/>
<dbReference type="Pfam" id="PF00431">
    <property type="entry name" value="CUB"/>
    <property type="match status" value="1"/>
</dbReference>
<keyword evidence="15" id="KW-0325">Glycoprotein</keyword>
<protein>
    <recommendedName>
        <fullName evidence="17">Adhesion G-protein coupled receptor G6</fullName>
    </recommendedName>
    <alternativeName>
        <fullName evidence="18">Developmentally regulated G-protein-coupled receptor</fullName>
    </alternativeName>
    <alternativeName>
        <fullName evidence="19">G-protein coupled receptor 126</fullName>
    </alternativeName>
</protein>
<dbReference type="GO" id="GO:0005886">
    <property type="term" value="C:plasma membrane"/>
    <property type="evidence" value="ECO:0007669"/>
    <property type="project" value="UniProtKB-SubCell"/>
</dbReference>
<comment type="subunit">
    <text evidence="21">Heterodimer of 2 chains generated by proteolytic processing; the large extracellular N-terminal fragment and the membrane-bound C-terminal fragment predominantly remain associated and non-covalently linked. Interacts with Laminin-2; this interaction stabilizes the receptor in an inactive state. Laminin-2 polymerization could facilitate ADGRG6-NTF removal, thereby exposing the tethered agonist to drive myelination. Interacts with PRNP. Interacts with ITGB1. Interacts with LRP1.</text>
</comment>